<dbReference type="STRING" id="1565605.PG1C_03080"/>
<dbReference type="Proteomes" id="UP000061603">
    <property type="component" value="Chromosome"/>
</dbReference>
<proteinExistence type="predicted"/>
<protein>
    <submittedName>
        <fullName evidence="2">Uncharacterized protein</fullName>
    </submittedName>
</protein>
<evidence type="ECO:0000313" key="2">
    <source>
        <dbReference type="EMBL" id="AJP47718.1"/>
    </source>
</evidence>
<name>A0A0C5J7M3_9PROT</name>
<evidence type="ECO:0000256" key="1">
    <source>
        <dbReference type="SAM" id="MobiDB-lite"/>
    </source>
</evidence>
<dbReference type="AlphaFoldDB" id="A0A0C5J7M3"/>
<dbReference type="HOGENOM" id="CLU_2169044_0_0_4"/>
<feature type="region of interest" description="Disordered" evidence="1">
    <location>
        <begin position="85"/>
        <end position="110"/>
    </location>
</feature>
<organism evidence="2 3">
    <name type="scientific">Rugosibacter aromaticivorans</name>
    <dbReference type="NCBI Taxonomy" id="1565605"/>
    <lineage>
        <taxon>Bacteria</taxon>
        <taxon>Pseudomonadati</taxon>
        <taxon>Pseudomonadota</taxon>
        <taxon>Betaproteobacteria</taxon>
        <taxon>Nitrosomonadales</taxon>
        <taxon>Sterolibacteriaceae</taxon>
        <taxon>Rugosibacter</taxon>
    </lineage>
</organism>
<reference evidence="2 3" key="1">
    <citation type="journal article" date="2015" name="Genome Announc.">
        <title>Complete Genome Sequence of a Novel Bacterium within the Family Rhodocyclaceae That Degrades Polycyclic Aromatic Hydrocarbons.</title>
        <authorList>
            <person name="Singleton D.R."/>
            <person name="Dickey A.N."/>
            <person name="Scholl E.H."/>
            <person name="Wright F.A."/>
            <person name="Aitken M.D."/>
        </authorList>
    </citation>
    <scope>NUCLEOTIDE SEQUENCE [LARGE SCALE GENOMIC DNA]</scope>
    <source>
        <strain evidence="3">PG1-Ca6</strain>
    </source>
</reference>
<dbReference type="KEGG" id="rbu:PG1C_03080"/>
<dbReference type="EMBL" id="CP010554">
    <property type="protein sequence ID" value="AJP47718.1"/>
    <property type="molecule type" value="Genomic_DNA"/>
</dbReference>
<sequence>MVEHNKNTIDRPGKLLVVIKNQTEISKRGLDPGGIITLAAERARALTESNGTVVELIEGEGMVYGGAAVSATTQILYRHGRVEDDQRPAWASSWRRGAESACAAREGRNP</sequence>
<keyword evidence="3" id="KW-1185">Reference proteome</keyword>
<accession>A0A0C5J7M3</accession>
<gene>
    <name evidence="2" type="ORF">PG1C_03080</name>
</gene>
<evidence type="ECO:0000313" key="3">
    <source>
        <dbReference type="Proteomes" id="UP000061603"/>
    </source>
</evidence>